<dbReference type="STRING" id="373668.SAMN05421786_102496"/>
<dbReference type="RefSeq" id="WP_076551579.1">
    <property type="nucleotide sequence ID" value="NZ_FTOL01000002.1"/>
</dbReference>
<protein>
    <submittedName>
        <fullName evidence="1">GrpB domain, predicted nucleotidyltransferase, UPF0157 family</fullName>
    </submittedName>
</protein>
<evidence type="ECO:0000313" key="2">
    <source>
        <dbReference type="Proteomes" id="UP000186744"/>
    </source>
</evidence>
<reference evidence="2" key="1">
    <citation type="submission" date="2017-01" db="EMBL/GenBank/DDBJ databases">
        <authorList>
            <person name="Varghese N."/>
            <person name="Submissions S."/>
        </authorList>
    </citation>
    <scope>NUCLEOTIDE SEQUENCE [LARGE SCALE GENOMIC DNA]</scope>
    <source>
        <strain evidence="2">DSM 18017</strain>
    </source>
</reference>
<keyword evidence="2" id="KW-1185">Reference proteome</keyword>
<dbReference type="SUPFAM" id="SSF81301">
    <property type="entry name" value="Nucleotidyltransferase"/>
    <property type="match status" value="1"/>
</dbReference>
<dbReference type="Pfam" id="PF04229">
    <property type="entry name" value="GrpB"/>
    <property type="match status" value="1"/>
</dbReference>
<dbReference type="InterPro" id="IPR043519">
    <property type="entry name" value="NT_sf"/>
</dbReference>
<name>A0A1N7MDY5_9FLAO</name>
<dbReference type="PANTHER" id="PTHR34822">
    <property type="entry name" value="GRPB DOMAIN PROTEIN (AFU_ORTHOLOGUE AFUA_1G01530)"/>
    <property type="match status" value="1"/>
</dbReference>
<proteinExistence type="predicted"/>
<dbReference type="PANTHER" id="PTHR34822:SF1">
    <property type="entry name" value="GRPB FAMILY PROTEIN"/>
    <property type="match status" value="1"/>
</dbReference>
<dbReference type="InterPro" id="IPR007344">
    <property type="entry name" value="GrpB/CoaE"/>
</dbReference>
<dbReference type="Gene3D" id="3.30.460.10">
    <property type="entry name" value="Beta Polymerase, domain 2"/>
    <property type="match status" value="1"/>
</dbReference>
<organism evidence="1 2">
    <name type="scientific">Chryseobacterium ureilyticum</name>
    <dbReference type="NCBI Taxonomy" id="373668"/>
    <lineage>
        <taxon>Bacteria</taxon>
        <taxon>Pseudomonadati</taxon>
        <taxon>Bacteroidota</taxon>
        <taxon>Flavobacteriia</taxon>
        <taxon>Flavobacteriales</taxon>
        <taxon>Weeksellaceae</taxon>
        <taxon>Chryseobacterium group</taxon>
        <taxon>Chryseobacterium</taxon>
    </lineage>
</organism>
<accession>A0A1N7MDY5</accession>
<dbReference type="EMBL" id="FTOL01000002">
    <property type="protein sequence ID" value="SIS84232.1"/>
    <property type="molecule type" value="Genomic_DNA"/>
</dbReference>
<gene>
    <name evidence="1" type="ORF">SAMN05421786_102496</name>
</gene>
<sequence>MKVTFEKYNPIWKEQFESIKKDLEKNIGFLQPEIEHIGSTSVEGLSAKPIIDIMIGVKNETELDQIPSLLQGKDYVYYEKYNEEMPYRRFFIKLKDKPQTLGFPEIIHLGDQIPEELHNHQLRIAHIHTIPTSSEHWLRHIAFRDYLRSHPDIKEEYQQLKEKLSQLEWIDGNDYNEGKDPFIKKEEQNAIQWYLNNQIK</sequence>
<dbReference type="GO" id="GO:0016740">
    <property type="term" value="F:transferase activity"/>
    <property type="evidence" value="ECO:0007669"/>
    <property type="project" value="UniProtKB-KW"/>
</dbReference>
<keyword evidence="1" id="KW-0808">Transferase</keyword>
<dbReference type="OrthoDB" id="9799092at2"/>
<dbReference type="AlphaFoldDB" id="A0A1N7MDY5"/>
<evidence type="ECO:0000313" key="1">
    <source>
        <dbReference type="EMBL" id="SIS84232.1"/>
    </source>
</evidence>
<dbReference type="Proteomes" id="UP000186744">
    <property type="component" value="Unassembled WGS sequence"/>
</dbReference>